<keyword evidence="5 11" id="KW-1133">Transmembrane helix</keyword>
<dbReference type="Gene3D" id="3.30.450.20">
    <property type="entry name" value="PAS domain"/>
    <property type="match status" value="1"/>
</dbReference>
<keyword evidence="6 11" id="KW-0472">Membrane</keyword>
<comment type="subcellular location">
    <subcellularLocation>
        <location evidence="1">Cell membrane</location>
        <topology evidence="1">Multi-pass membrane protein</topology>
    </subcellularLocation>
</comment>
<dbReference type="CDD" id="cd11386">
    <property type="entry name" value="MCP_signal"/>
    <property type="match status" value="1"/>
</dbReference>
<keyword evidence="15" id="KW-1185">Reference proteome</keyword>
<evidence type="ECO:0000259" key="12">
    <source>
        <dbReference type="PROSITE" id="PS50111"/>
    </source>
</evidence>
<dbReference type="PANTHER" id="PTHR43531:SF14">
    <property type="entry name" value="METHYL-ACCEPTING CHEMOTAXIS PROTEIN I-RELATED"/>
    <property type="match status" value="1"/>
</dbReference>
<gene>
    <name evidence="14" type="ORF">B9G99_08640</name>
</gene>
<evidence type="ECO:0000256" key="7">
    <source>
        <dbReference type="ARBA" id="ARBA00023224"/>
    </source>
</evidence>
<protein>
    <recommendedName>
        <fullName evidence="16">Chemotaxis protein</fullName>
    </recommendedName>
</protein>
<dbReference type="SMART" id="SM00283">
    <property type="entry name" value="MA"/>
    <property type="match status" value="1"/>
</dbReference>
<evidence type="ECO:0000313" key="14">
    <source>
        <dbReference type="EMBL" id="ARS52938.1"/>
    </source>
</evidence>
<dbReference type="Gene3D" id="1.10.287.950">
    <property type="entry name" value="Methyl-accepting chemotaxis protein"/>
    <property type="match status" value="1"/>
</dbReference>
<evidence type="ECO:0000256" key="3">
    <source>
        <dbReference type="ARBA" id="ARBA00022481"/>
    </source>
</evidence>
<dbReference type="CDD" id="cd12913">
    <property type="entry name" value="PDC1_MCP_like"/>
    <property type="match status" value="1"/>
</dbReference>
<dbReference type="PROSITE" id="PS50111">
    <property type="entry name" value="CHEMOTAXIS_TRANSDUC_2"/>
    <property type="match status" value="1"/>
</dbReference>
<dbReference type="GO" id="GO:0007165">
    <property type="term" value="P:signal transduction"/>
    <property type="evidence" value="ECO:0007669"/>
    <property type="project" value="UniProtKB-KW"/>
</dbReference>
<feature type="domain" description="Methyl-accepting transducer" evidence="12">
    <location>
        <begin position="390"/>
        <end position="619"/>
    </location>
</feature>
<feature type="transmembrane region" description="Helical" evidence="11">
    <location>
        <begin position="312"/>
        <end position="330"/>
    </location>
</feature>
<dbReference type="GO" id="GO:0004888">
    <property type="term" value="F:transmembrane signaling receptor activity"/>
    <property type="evidence" value="ECO:0007669"/>
    <property type="project" value="TreeGrafter"/>
</dbReference>
<evidence type="ECO:0000256" key="8">
    <source>
        <dbReference type="ARBA" id="ARBA00029447"/>
    </source>
</evidence>
<dbReference type="InterPro" id="IPR033479">
    <property type="entry name" value="dCache_1"/>
</dbReference>
<dbReference type="InterPro" id="IPR003660">
    <property type="entry name" value="HAMP_dom"/>
</dbReference>
<feature type="region of interest" description="Disordered" evidence="10">
    <location>
        <begin position="633"/>
        <end position="659"/>
    </location>
</feature>
<evidence type="ECO:0000256" key="1">
    <source>
        <dbReference type="ARBA" id="ARBA00004651"/>
    </source>
</evidence>
<evidence type="ECO:0000256" key="4">
    <source>
        <dbReference type="ARBA" id="ARBA00022692"/>
    </source>
</evidence>
<evidence type="ECO:0000259" key="13">
    <source>
        <dbReference type="PROSITE" id="PS50885"/>
    </source>
</evidence>
<dbReference type="OrthoDB" id="2489132at2"/>
<feature type="transmembrane region" description="Helical" evidence="11">
    <location>
        <begin position="12"/>
        <end position="31"/>
    </location>
</feature>
<dbReference type="PROSITE" id="PS50885">
    <property type="entry name" value="HAMP"/>
    <property type="match status" value="1"/>
</dbReference>
<evidence type="ECO:0000256" key="9">
    <source>
        <dbReference type="PROSITE-ProRule" id="PRU00284"/>
    </source>
</evidence>
<organism evidence="14 15">
    <name type="scientific">Kushneria konosiri</name>
    <dbReference type="NCBI Taxonomy" id="698828"/>
    <lineage>
        <taxon>Bacteria</taxon>
        <taxon>Pseudomonadati</taxon>
        <taxon>Pseudomonadota</taxon>
        <taxon>Gammaproteobacteria</taxon>
        <taxon>Oceanospirillales</taxon>
        <taxon>Halomonadaceae</taxon>
        <taxon>Kushneria</taxon>
    </lineage>
</organism>
<dbReference type="SUPFAM" id="SSF58104">
    <property type="entry name" value="Methyl-accepting chemotaxis protein (MCP) signaling domain"/>
    <property type="match status" value="1"/>
</dbReference>
<evidence type="ECO:0000256" key="5">
    <source>
        <dbReference type="ARBA" id="ARBA00022989"/>
    </source>
</evidence>
<evidence type="ECO:0000256" key="6">
    <source>
        <dbReference type="ARBA" id="ARBA00023136"/>
    </source>
</evidence>
<dbReference type="InterPro" id="IPR004089">
    <property type="entry name" value="MCPsignal_dom"/>
</dbReference>
<dbReference type="PANTHER" id="PTHR43531">
    <property type="entry name" value="PROTEIN ICFG"/>
    <property type="match status" value="1"/>
</dbReference>
<dbReference type="GO" id="GO:0006935">
    <property type="term" value="P:chemotaxis"/>
    <property type="evidence" value="ECO:0007669"/>
    <property type="project" value="TreeGrafter"/>
</dbReference>
<dbReference type="RefSeq" id="WP_086621688.1">
    <property type="nucleotide sequence ID" value="NZ_CP021323.1"/>
</dbReference>
<evidence type="ECO:0000256" key="10">
    <source>
        <dbReference type="SAM" id="MobiDB-lite"/>
    </source>
</evidence>
<reference evidence="14 15" key="1">
    <citation type="journal article" date="2017" name="Int. J. Syst. Evol. Microbiol.">
        <title>Kushneria konosiri sp. nov., isolated from the Korean salt-fermented seafood Daemi-jeot.</title>
        <authorList>
            <person name="Yun J.H."/>
            <person name="Park S.K."/>
            <person name="Lee J.Y."/>
            <person name="Jung M.J."/>
            <person name="Bae J.W."/>
        </authorList>
    </citation>
    <scope>NUCLEOTIDE SEQUENCE [LARGE SCALE GENOMIC DNA]</scope>
    <source>
        <strain evidence="14 15">X49</strain>
    </source>
</reference>
<dbReference type="AlphaFoldDB" id="A0A2Z2H6K5"/>
<comment type="similarity">
    <text evidence="8">Belongs to the methyl-accepting chemotaxis (MCP) protein family.</text>
</comment>
<feature type="domain" description="HAMP" evidence="13">
    <location>
        <begin position="332"/>
        <end position="385"/>
    </location>
</feature>
<keyword evidence="3" id="KW-0488">Methylation</keyword>
<sequence>MPLLPRTIAGKITLGGILLTTLIGLSIYGVMTLRGKPRLIEASNTLVSQSGQSMVNGLQAQMGRIESLTASVASMAATMPTDPALYVTTLPDIIDANGNRAIAGGGLWPEPGAFTPGVEKRSFFWGRGQNGALAYTEEYNAPDSSPYQSEPWYRAAVGAPGGQCVWSAAYLDPVTQAPMVTCSIPYQRNGQFAGVATTDVSLAGLADFMTTHGNATGGYAYVLDKEGNVMYFPGTDFRNGMQSLSQLASRLPWLAPLTTAVQKDGEVRLEDPTLQDQAMVKQFTMAGTGWTIGLVTPMRTVTHLASSLIRDLLLFILPVVALLLGLAWLGSRMLLAQISETTRQIERMGEGGAQRDALSITRPDEIGALRGAVNRYAARLNQLFDDVSMVSETIGSRSREISVGNMDLSRRTESQAAALEETASAMEELSSTVGHNADSAGEASRLAGEASSVAEQGSTRVTRVITSMEEISEGSRKMADIVSMIDGIAFQTNLLALNAAVEAARAGEQGRGFAVVAGEVRNLASRSATAASEIGVLIKTSMTRIDEGTRHAHEAGDVMKDVVAAVERVTGLVNEIALASREQAAGINDVNHAVADMDGVTQQNAALVEEVASAASALEEQARSLEQLMAGFQSTEGASSSDSDATAAHALPGHTSWAM</sequence>
<name>A0A2Z2H6K5_9GAMM</name>
<feature type="compositionally biased region" description="Low complexity" evidence="10">
    <location>
        <begin position="634"/>
        <end position="650"/>
    </location>
</feature>
<dbReference type="InterPro" id="IPR051310">
    <property type="entry name" value="MCP_chemotaxis"/>
</dbReference>
<feature type="region of interest" description="Disordered" evidence="10">
    <location>
        <begin position="428"/>
        <end position="454"/>
    </location>
</feature>
<keyword evidence="7 9" id="KW-0807">Transducer</keyword>
<dbReference type="SMART" id="SM00304">
    <property type="entry name" value="HAMP"/>
    <property type="match status" value="1"/>
</dbReference>
<dbReference type="FunFam" id="1.10.287.950:FF:000001">
    <property type="entry name" value="Methyl-accepting chemotaxis sensory transducer"/>
    <property type="match status" value="1"/>
</dbReference>
<evidence type="ECO:0000256" key="2">
    <source>
        <dbReference type="ARBA" id="ARBA00022475"/>
    </source>
</evidence>
<keyword evidence="4 11" id="KW-0812">Transmembrane</keyword>
<evidence type="ECO:0000313" key="15">
    <source>
        <dbReference type="Proteomes" id="UP000250025"/>
    </source>
</evidence>
<keyword evidence="2" id="KW-1003">Cell membrane</keyword>
<dbReference type="EMBL" id="CP021323">
    <property type="protein sequence ID" value="ARS52938.1"/>
    <property type="molecule type" value="Genomic_DNA"/>
</dbReference>
<dbReference type="Pfam" id="PF02743">
    <property type="entry name" value="dCache_1"/>
    <property type="match status" value="1"/>
</dbReference>
<proteinExistence type="inferred from homology"/>
<dbReference type="KEGG" id="kus:B9G99_08640"/>
<dbReference type="Proteomes" id="UP000250025">
    <property type="component" value="Chromosome"/>
</dbReference>
<dbReference type="GO" id="GO:0005886">
    <property type="term" value="C:plasma membrane"/>
    <property type="evidence" value="ECO:0007669"/>
    <property type="project" value="UniProtKB-SubCell"/>
</dbReference>
<evidence type="ECO:0000256" key="11">
    <source>
        <dbReference type="SAM" id="Phobius"/>
    </source>
</evidence>
<evidence type="ECO:0008006" key="16">
    <source>
        <dbReference type="Google" id="ProtNLM"/>
    </source>
</evidence>
<dbReference type="Pfam" id="PF00015">
    <property type="entry name" value="MCPsignal"/>
    <property type="match status" value="1"/>
</dbReference>
<accession>A0A2Z2H6K5</accession>